<dbReference type="InterPro" id="IPR036078">
    <property type="entry name" value="Spo11/TopoVI_A_sf"/>
</dbReference>
<dbReference type="OrthoDB" id="521512at2759"/>
<accession>A0A4P9XFH1</accession>
<evidence type="ECO:0000256" key="7">
    <source>
        <dbReference type="ARBA" id="ARBA00023029"/>
    </source>
</evidence>
<dbReference type="GO" id="GO:0042138">
    <property type="term" value="P:meiotic DNA double-strand break formation"/>
    <property type="evidence" value="ECO:0007669"/>
    <property type="project" value="TreeGrafter"/>
</dbReference>
<feature type="domain" description="Spo11/DNA topoisomerase VI subunit A N-terminal" evidence="11">
    <location>
        <begin position="9"/>
        <end position="68"/>
    </location>
</feature>
<dbReference type="GO" id="GO:0003918">
    <property type="term" value="F:DNA topoisomerase type II (double strand cut, ATP-hydrolyzing) activity"/>
    <property type="evidence" value="ECO:0007669"/>
    <property type="project" value="UniProtKB-UniRule"/>
</dbReference>
<evidence type="ECO:0000256" key="2">
    <source>
        <dbReference type="ARBA" id="ARBA00001946"/>
    </source>
</evidence>
<dbReference type="Pfam" id="PF04406">
    <property type="entry name" value="TP6A_N"/>
    <property type="match status" value="1"/>
</dbReference>
<dbReference type="SUPFAM" id="SSF56726">
    <property type="entry name" value="DNA topoisomerase IV, alpha subunit"/>
    <property type="match status" value="2"/>
</dbReference>
<keyword evidence="8 10" id="KW-0238">DNA-binding</keyword>
<dbReference type="GO" id="GO:0005524">
    <property type="term" value="F:ATP binding"/>
    <property type="evidence" value="ECO:0007669"/>
    <property type="project" value="InterPro"/>
</dbReference>
<keyword evidence="5" id="KW-0479">Metal-binding</keyword>
<organism evidence="13 14">
    <name type="scientific">Caulochytrium protostelioides</name>
    <dbReference type="NCBI Taxonomy" id="1555241"/>
    <lineage>
        <taxon>Eukaryota</taxon>
        <taxon>Fungi</taxon>
        <taxon>Fungi incertae sedis</taxon>
        <taxon>Chytridiomycota</taxon>
        <taxon>Chytridiomycota incertae sedis</taxon>
        <taxon>Chytridiomycetes</taxon>
        <taxon>Caulochytriales</taxon>
        <taxon>Caulochytriaceae</taxon>
        <taxon>Caulochytrium</taxon>
    </lineage>
</organism>
<feature type="active site" description="O-(5'-phospho-DNA)-tyrosine intermediate" evidence="10">
    <location>
        <position position="36"/>
    </location>
</feature>
<comment type="catalytic activity">
    <reaction evidence="1 10">
        <text>ATP-dependent breakage, passage and rejoining of double-stranded DNA.</text>
        <dbReference type="EC" id="5.6.2.2"/>
    </reaction>
</comment>
<dbReference type="GO" id="GO:0000228">
    <property type="term" value="C:nuclear chromosome"/>
    <property type="evidence" value="ECO:0007669"/>
    <property type="project" value="TreeGrafter"/>
</dbReference>
<feature type="domain" description="Topoisomerase 6 subunit A/Spo11 TOPRIM" evidence="12">
    <location>
        <begin position="120"/>
        <end position="166"/>
    </location>
</feature>
<dbReference type="InterPro" id="IPR036388">
    <property type="entry name" value="WH-like_DNA-bd_sf"/>
</dbReference>
<dbReference type="GO" id="GO:0003677">
    <property type="term" value="F:DNA binding"/>
    <property type="evidence" value="ECO:0007669"/>
    <property type="project" value="UniProtKB-UniRule"/>
</dbReference>
<dbReference type="PANTHER" id="PTHR10848:SF0">
    <property type="entry name" value="MEIOTIC RECOMBINATION PROTEIN SPO11"/>
    <property type="match status" value="1"/>
</dbReference>
<dbReference type="Gene3D" id="1.10.10.10">
    <property type="entry name" value="Winged helix-like DNA-binding domain superfamily/Winged helix DNA-binding domain"/>
    <property type="match status" value="1"/>
</dbReference>
<dbReference type="Proteomes" id="UP000274922">
    <property type="component" value="Unassembled WGS sequence"/>
</dbReference>
<reference evidence="14" key="1">
    <citation type="journal article" date="2018" name="Nat. Microbiol.">
        <title>Leveraging single-cell genomics to expand the fungal tree of life.</title>
        <authorList>
            <person name="Ahrendt S.R."/>
            <person name="Quandt C.A."/>
            <person name="Ciobanu D."/>
            <person name="Clum A."/>
            <person name="Salamov A."/>
            <person name="Andreopoulos B."/>
            <person name="Cheng J.F."/>
            <person name="Woyke T."/>
            <person name="Pelin A."/>
            <person name="Henrissat B."/>
            <person name="Reynolds N.K."/>
            <person name="Benny G.L."/>
            <person name="Smith M.E."/>
            <person name="James T.Y."/>
            <person name="Grigoriev I.V."/>
        </authorList>
    </citation>
    <scope>NUCLEOTIDE SEQUENCE [LARGE SCALE GENOMIC DNA]</scope>
    <source>
        <strain evidence="14">ATCC 52028</strain>
    </source>
</reference>
<proteinExistence type="inferred from homology"/>
<dbReference type="InterPro" id="IPR034136">
    <property type="entry name" value="TOPRIM_Topo6A/Spo11"/>
</dbReference>
<dbReference type="PRINTS" id="PR01550">
    <property type="entry name" value="TOP6AFAMILY"/>
</dbReference>
<evidence type="ECO:0000256" key="1">
    <source>
        <dbReference type="ARBA" id="ARBA00000185"/>
    </source>
</evidence>
<evidence type="ECO:0000256" key="10">
    <source>
        <dbReference type="PROSITE-ProRule" id="PRU01385"/>
    </source>
</evidence>
<evidence type="ECO:0000313" key="14">
    <source>
        <dbReference type="Proteomes" id="UP000274922"/>
    </source>
</evidence>
<evidence type="ECO:0000256" key="8">
    <source>
        <dbReference type="ARBA" id="ARBA00023125"/>
    </source>
</evidence>
<dbReference type="GO" id="GO:0000706">
    <property type="term" value="P:meiotic DNA double-strand break processing"/>
    <property type="evidence" value="ECO:0007669"/>
    <property type="project" value="TreeGrafter"/>
</dbReference>
<evidence type="ECO:0000256" key="3">
    <source>
        <dbReference type="ARBA" id="ARBA00006559"/>
    </source>
</evidence>
<evidence type="ECO:0000256" key="9">
    <source>
        <dbReference type="ARBA" id="ARBA00023235"/>
    </source>
</evidence>
<keyword evidence="6" id="KW-0460">Magnesium</keyword>
<dbReference type="EMBL" id="ML014115">
    <property type="protein sequence ID" value="RKP03971.1"/>
    <property type="molecule type" value="Genomic_DNA"/>
</dbReference>
<evidence type="ECO:0000256" key="5">
    <source>
        <dbReference type="ARBA" id="ARBA00022723"/>
    </source>
</evidence>
<dbReference type="InterPro" id="IPR002815">
    <property type="entry name" value="Spo11/TopoVI_A"/>
</dbReference>
<evidence type="ECO:0000256" key="6">
    <source>
        <dbReference type="ARBA" id="ARBA00022842"/>
    </source>
</evidence>
<dbReference type="GO" id="GO:0007131">
    <property type="term" value="P:reciprocal meiotic recombination"/>
    <property type="evidence" value="ECO:0007669"/>
    <property type="project" value="TreeGrafter"/>
</dbReference>
<evidence type="ECO:0000313" key="13">
    <source>
        <dbReference type="EMBL" id="RKP03971.1"/>
    </source>
</evidence>
<dbReference type="PANTHER" id="PTHR10848">
    <property type="entry name" value="MEIOTIC RECOMBINATION PROTEIN SPO11"/>
    <property type="match status" value="1"/>
</dbReference>
<dbReference type="AlphaFoldDB" id="A0A4P9XFH1"/>
<protein>
    <recommendedName>
        <fullName evidence="4">DNA topoisomerase (ATP-hydrolyzing)</fullName>
        <ecNumber evidence="4">5.6.2.2</ecNumber>
    </recommendedName>
</protein>
<keyword evidence="14" id="KW-1185">Reference proteome</keyword>
<sequence length="363" mass="40249">MLLDTHRPFRVYTTLLRKCLHLVTHRTIATKRDLYYRDVGLFRNQATVDNALEDIAASLGVRRGCLHVVAASRGLIAGAVVYVLRSGERVTVSEHDSEQGAMLPPPETIAEILPPPLETFVLIVEKEATFRSLLKLGFHHRFGPCILMTGRGYPDVATRAFVKRLAGVMRRQTIEPKLGPYLAKDGSDDSIAALPPSSAPLPNASPASRLPLYVLTDNDPHGIDIFLCYSRGSRSMAFDAASLACPDVQWLGLRTDAWYGPIAASWSPHPSGQLSRGVTEGDWEPDGVRQARSLPLTPQDRRKAVSCLAQVGLRQDPDLAVCRRDLSRMLFLQRKCEIQLFEDEALVQWLVRRLDLGLRPCGP</sequence>
<dbReference type="CDD" id="cd00223">
    <property type="entry name" value="TOPRIM_TopoIIB_SPO"/>
    <property type="match status" value="1"/>
</dbReference>
<dbReference type="STRING" id="1555241.A0A4P9XFH1"/>
<dbReference type="Pfam" id="PF21180">
    <property type="entry name" value="TOP6A-Spo11_Toprim"/>
    <property type="match status" value="2"/>
</dbReference>
<gene>
    <name evidence="13" type="ORF">CXG81DRAFT_23384</name>
</gene>
<name>A0A4P9XFH1_9FUNG</name>
<evidence type="ECO:0000259" key="12">
    <source>
        <dbReference type="Pfam" id="PF21180"/>
    </source>
</evidence>
<dbReference type="GO" id="GO:0046872">
    <property type="term" value="F:metal ion binding"/>
    <property type="evidence" value="ECO:0007669"/>
    <property type="project" value="UniProtKB-KW"/>
</dbReference>
<dbReference type="EC" id="5.6.2.2" evidence="4"/>
<feature type="domain" description="Topoisomerase 6 subunit A/Spo11 TOPRIM" evidence="12">
    <location>
        <begin position="209"/>
        <end position="255"/>
    </location>
</feature>
<dbReference type="PROSITE" id="PS52041">
    <property type="entry name" value="TOPO_IIB"/>
    <property type="match status" value="1"/>
</dbReference>
<dbReference type="Gene3D" id="3.40.1360.10">
    <property type="match status" value="1"/>
</dbReference>
<keyword evidence="9 10" id="KW-0413">Isomerase</keyword>
<evidence type="ECO:0000256" key="4">
    <source>
        <dbReference type="ARBA" id="ARBA00012895"/>
    </source>
</evidence>
<evidence type="ECO:0000259" key="11">
    <source>
        <dbReference type="Pfam" id="PF04406"/>
    </source>
</evidence>
<comment type="similarity">
    <text evidence="3 10">Belongs to the TOP6A family.</text>
</comment>
<keyword evidence="7 10" id="KW-0799">Topoisomerase</keyword>
<comment type="cofactor">
    <cofactor evidence="2">
        <name>Mg(2+)</name>
        <dbReference type="ChEBI" id="CHEBI:18420"/>
    </cofactor>
</comment>
<dbReference type="InterPro" id="IPR013049">
    <property type="entry name" value="Spo11/TopoVI_A_N"/>
</dbReference>